<dbReference type="Proteomes" id="UP001058713">
    <property type="component" value="Chromosome"/>
</dbReference>
<proteinExistence type="predicted"/>
<dbReference type="KEGG" id="lcae:K3721_14765"/>
<reference evidence="1" key="1">
    <citation type="submission" date="2021-08" db="EMBL/GenBank/DDBJ databases">
        <authorList>
            <person name="Nwanade C."/>
            <person name="Wang M."/>
            <person name="Masoudi A."/>
            <person name="Yu Z."/>
            <person name="Liu J."/>
        </authorList>
    </citation>
    <scope>NUCLEOTIDE SEQUENCE</scope>
    <source>
        <strain evidence="1">S122</strain>
    </source>
</reference>
<protein>
    <recommendedName>
        <fullName evidence="3">Replication initiation factor</fullName>
    </recommendedName>
</protein>
<organism evidence="1 2">
    <name type="scientific">Leisingera caerulea</name>
    <name type="common">Phaeobacter caeruleus</name>
    <dbReference type="NCBI Taxonomy" id="506591"/>
    <lineage>
        <taxon>Bacteria</taxon>
        <taxon>Pseudomonadati</taxon>
        <taxon>Pseudomonadota</taxon>
        <taxon>Alphaproteobacteria</taxon>
        <taxon>Rhodobacterales</taxon>
        <taxon>Roseobacteraceae</taxon>
        <taxon>Leisingera</taxon>
    </lineage>
</organism>
<gene>
    <name evidence="1" type="ORF">K3721_14765</name>
</gene>
<sequence>MTILHRGFDTLTLAVQANIPAELFDHLDAERERADLERQDVLVEYNGIHLHLKSHGGHGYRFIASGGPHGATWFFKKPNPKDAWGIRVNFGSTFLALNGLGAAKAHLEMVTAALGIRYGADDISISRADFCVDILAPHFELNPEQFVMHSSAGRRDFVKETDKAVHGRSGRTTSVTVGSSRNRQVIVYDKRAEIIHSGKAHWWEIWNMELRRNGLSEVDPKCADSSRVWRVEFRAGKDLLKDRWNIRTWAQFFDRFGDLCRETGEVVRYTEPNATDCNRARWPNHLIWELACSEMNGDLMEMRSGCDPNPLKEVHKEQQVSIILRNVLGCTVTLAALRGVQYSELPGFFQTTADELTHKTRLHPEKVAKQLEDARNRYVFL</sequence>
<dbReference type="RefSeq" id="WP_259970914.1">
    <property type="nucleotide sequence ID" value="NZ_CP081070.1"/>
</dbReference>
<dbReference type="AlphaFoldDB" id="A0A9Q9LW43"/>
<accession>A0A9Q9LW43</accession>
<name>A0A9Q9LW43_LEICA</name>
<dbReference type="EMBL" id="CP081070">
    <property type="protein sequence ID" value="UWQ53240.1"/>
    <property type="molecule type" value="Genomic_DNA"/>
</dbReference>
<evidence type="ECO:0000313" key="1">
    <source>
        <dbReference type="EMBL" id="UWQ53240.1"/>
    </source>
</evidence>
<evidence type="ECO:0008006" key="3">
    <source>
        <dbReference type="Google" id="ProtNLM"/>
    </source>
</evidence>
<evidence type="ECO:0000313" key="2">
    <source>
        <dbReference type="Proteomes" id="UP001058713"/>
    </source>
</evidence>